<dbReference type="PANTHER" id="PTHR43133">
    <property type="entry name" value="RNA POLYMERASE ECF-TYPE SIGMA FACTO"/>
    <property type="match status" value="1"/>
</dbReference>
<evidence type="ECO:0000313" key="8">
    <source>
        <dbReference type="Proteomes" id="UP000537161"/>
    </source>
</evidence>
<organism evidence="7 8">
    <name type="scientific">Sphingopyxis panaciterrulae</name>
    <dbReference type="NCBI Taxonomy" id="462372"/>
    <lineage>
        <taxon>Bacteria</taxon>
        <taxon>Pseudomonadati</taxon>
        <taxon>Pseudomonadota</taxon>
        <taxon>Alphaproteobacteria</taxon>
        <taxon>Sphingomonadales</taxon>
        <taxon>Sphingomonadaceae</taxon>
        <taxon>Sphingopyxis</taxon>
    </lineage>
</organism>
<dbReference type="AlphaFoldDB" id="A0A7W9B4Y5"/>
<dbReference type="Proteomes" id="UP000537161">
    <property type="component" value="Unassembled WGS sequence"/>
</dbReference>
<dbReference type="InterPro" id="IPR039425">
    <property type="entry name" value="RNA_pol_sigma-70-like"/>
</dbReference>
<keyword evidence="8" id="KW-1185">Reference proteome</keyword>
<evidence type="ECO:0000259" key="6">
    <source>
        <dbReference type="PROSITE" id="PS50943"/>
    </source>
</evidence>
<dbReference type="InterPro" id="IPR036388">
    <property type="entry name" value="WH-like_DNA-bd_sf"/>
</dbReference>
<dbReference type="InterPro" id="IPR013249">
    <property type="entry name" value="RNA_pol_sigma70_r4_t2"/>
</dbReference>
<keyword evidence="3" id="KW-0731">Sigma factor</keyword>
<reference evidence="7 8" key="1">
    <citation type="submission" date="2020-08" db="EMBL/GenBank/DDBJ databases">
        <title>Genomic Encyclopedia of Type Strains, Phase IV (KMG-IV): sequencing the most valuable type-strain genomes for metagenomic binning, comparative biology and taxonomic classification.</title>
        <authorList>
            <person name="Goeker M."/>
        </authorList>
    </citation>
    <scope>NUCLEOTIDE SEQUENCE [LARGE SCALE GENOMIC DNA]</scope>
    <source>
        <strain evidence="7 8">DSM 27163</strain>
    </source>
</reference>
<dbReference type="SUPFAM" id="SSF88659">
    <property type="entry name" value="Sigma3 and sigma4 domains of RNA polymerase sigma factors"/>
    <property type="match status" value="1"/>
</dbReference>
<proteinExistence type="inferred from homology"/>
<comment type="caution">
    <text evidence="7">The sequence shown here is derived from an EMBL/GenBank/DDBJ whole genome shotgun (WGS) entry which is preliminary data.</text>
</comment>
<accession>A0A7W9B4Y5</accession>
<dbReference type="InterPro" id="IPR001387">
    <property type="entry name" value="Cro/C1-type_HTH"/>
</dbReference>
<evidence type="ECO:0000256" key="2">
    <source>
        <dbReference type="ARBA" id="ARBA00023015"/>
    </source>
</evidence>
<dbReference type="Pfam" id="PF04542">
    <property type="entry name" value="Sigma70_r2"/>
    <property type="match status" value="1"/>
</dbReference>
<dbReference type="InterPro" id="IPR013324">
    <property type="entry name" value="RNA_pol_sigma_r3/r4-like"/>
</dbReference>
<dbReference type="EMBL" id="JACIJH010000002">
    <property type="protein sequence ID" value="MBB5705934.1"/>
    <property type="molecule type" value="Genomic_DNA"/>
</dbReference>
<dbReference type="InterPro" id="IPR013325">
    <property type="entry name" value="RNA_pol_sigma_r2"/>
</dbReference>
<dbReference type="Pfam" id="PF08281">
    <property type="entry name" value="Sigma70_r4_2"/>
    <property type="match status" value="1"/>
</dbReference>
<comment type="similarity">
    <text evidence="1">Belongs to the sigma-70 factor family. ECF subfamily.</text>
</comment>
<sequence>MQGEGEVTTKGVNVERRRRMAAWVTQHVIPHERAVRAWLARHASQEDVDDVIQESYSRCAALDSVDHIHRPDAYFFSIARNLLVQRLRRARIVPIEAFAEIDAYQDDLRPSPEREAGGRIDYNRLLALIDSLPERRRRIVRMRKIEGLSQREIAERLGVSESIVENEVFRGVQAVQRAWRDGEAEAEARMAGEREQRP</sequence>
<protein>
    <submittedName>
        <fullName evidence="7">RNA polymerase sigma-70 factor (ECF subfamily)</fullName>
    </submittedName>
</protein>
<dbReference type="GO" id="GO:0003677">
    <property type="term" value="F:DNA binding"/>
    <property type="evidence" value="ECO:0007669"/>
    <property type="project" value="UniProtKB-KW"/>
</dbReference>
<dbReference type="GO" id="GO:0016987">
    <property type="term" value="F:sigma factor activity"/>
    <property type="evidence" value="ECO:0007669"/>
    <property type="project" value="UniProtKB-KW"/>
</dbReference>
<dbReference type="RefSeq" id="WP_184096337.1">
    <property type="nucleotide sequence ID" value="NZ_JACIJH010000002.1"/>
</dbReference>
<dbReference type="Gene3D" id="1.10.1740.10">
    <property type="match status" value="1"/>
</dbReference>
<dbReference type="SUPFAM" id="SSF88946">
    <property type="entry name" value="Sigma2 domain of RNA polymerase sigma factors"/>
    <property type="match status" value="1"/>
</dbReference>
<keyword evidence="5" id="KW-0804">Transcription</keyword>
<evidence type="ECO:0000313" key="7">
    <source>
        <dbReference type="EMBL" id="MBB5705934.1"/>
    </source>
</evidence>
<dbReference type="NCBIfam" id="TIGR02937">
    <property type="entry name" value="sigma70-ECF"/>
    <property type="match status" value="1"/>
</dbReference>
<evidence type="ECO:0000256" key="3">
    <source>
        <dbReference type="ARBA" id="ARBA00023082"/>
    </source>
</evidence>
<dbReference type="PROSITE" id="PS50943">
    <property type="entry name" value="HTH_CROC1"/>
    <property type="match status" value="1"/>
</dbReference>
<dbReference type="Gene3D" id="1.10.10.10">
    <property type="entry name" value="Winged helix-like DNA-binding domain superfamily/Winged helix DNA-binding domain"/>
    <property type="match status" value="1"/>
</dbReference>
<evidence type="ECO:0000256" key="1">
    <source>
        <dbReference type="ARBA" id="ARBA00010641"/>
    </source>
</evidence>
<dbReference type="InterPro" id="IPR007627">
    <property type="entry name" value="RNA_pol_sigma70_r2"/>
</dbReference>
<evidence type="ECO:0000256" key="5">
    <source>
        <dbReference type="ARBA" id="ARBA00023163"/>
    </source>
</evidence>
<name>A0A7W9B4Y5_9SPHN</name>
<feature type="domain" description="HTH cro/C1-type" evidence="6">
    <location>
        <begin position="139"/>
        <end position="162"/>
    </location>
</feature>
<gene>
    <name evidence="7" type="ORF">FHR21_001267</name>
</gene>
<dbReference type="GO" id="GO:0006352">
    <property type="term" value="P:DNA-templated transcription initiation"/>
    <property type="evidence" value="ECO:0007669"/>
    <property type="project" value="InterPro"/>
</dbReference>
<keyword evidence="4" id="KW-0238">DNA-binding</keyword>
<dbReference type="PANTHER" id="PTHR43133:SF8">
    <property type="entry name" value="RNA POLYMERASE SIGMA FACTOR HI_1459-RELATED"/>
    <property type="match status" value="1"/>
</dbReference>
<evidence type="ECO:0000256" key="4">
    <source>
        <dbReference type="ARBA" id="ARBA00023125"/>
    </source>
</evidence>
<keyword evidence="2" id="KW-0805">Transcription regulation</keyword>
<dbReference type="InterPro" id="IPR014284">
    <property type="entry name" value="RNA_pol_sigma-70_dom"/>
</dbReference>